<organism evidence="1 2">
    <name type="scientific">Dokdonella ginsengisoli</name>
    <dbReference type="NCBI Taxonomy" id="363846"/>
    <lineage>
        <taxon>Bacteria</taxon>
        <taxon>Pseudomonadati</taxon>
        <taxon>Pseudomonadota</taxon>
        <taxon>Gammaproteobacteria</taxon>
        <taxon>Lysobacterales</taxon>
        <taxon>Rhodanobacteraceae</taxon>
        <taxon>Dokdonella</taxon>
    </lineage>
</organism>
<dbReference type="RefSeq" id="WP_380020256.1">
    <property type="nucleotide sequence ID" value="NZ_JBHSHD010000007.1"/>
</dbReference>
<reference evidence="2" key="1">
    <citation type="journal article" date="2019" name="Int. J. Syst. Evol. Microbiol.">
        <title>The Global Catalogue of Microorganisms (GCM) 10K type strain sequencing project: providing services to taxonomists for standard genome sequencing and annotation.</title>
        <authorList>
            <consortium name="The Broad Institute Genomics Platform"/>
            <consortium name="The Broad Institute Genome Sequencing Center for Infectious Disease"/>
            <person name="Wu L."/>
            <person name="Ma J."/>
        </authorList>
    </citation>
    <scope>NUCLEOTIDE SEQUENCE [LARGE SCALE GENOMIC DNA]</scope>
    <source>
        <strain evidence="2">CCUG 30340</strain>
    </source>
</reference>
<gene>
    <name evidence="1" type="ORF">ACFO6Q_08715</name>
</gene>
<comment type="caution">
    <text evidence="1">The sequence shown here is derived from an EMBL/GenBank/DDBJ whole genome shotgun (WGS) entry which is preliminary data.</text>
</comment>
<dbReference type="EMBL" id="JBHSHD010000007">
    <property type="protein sequence ID" value="MFC4820405.1"/>
    <property type="molecule type" value="Genomic_DNA"/>
</dbReference>
<sequence>MPYFRVLMHGQGISFALENEEPAIGFYAARTVRAQCAEDASRKAKDAVVGLWATAEYSARNNGGTPVISIDSVERIGFFQMLRTPDKGHVFYTRE</sequence>
<name>A0ABV9QSS4_9GAMM</name>
<dbReference type="Proteomes" id="UP001595886">
    <property type="component" value="Unassembled WGS sequence"/>
</dbReference>
<keyword evidence="2" id="KW-1185">Reference proteome</keyword>
<proteinExistence type="predicted"/>
<protein>
    <submittedName>
        <fullName evidence="1">Uncharacterized protein</fullName>
    </submittedName>
</protein>
<evidence type="ECO:0000313" key="1">
    <source>
        <dbReference type="EMBL" id="MFC4820405.1"/>
    </source>
</evidence>
<accession>A0ABV9QSS4</accession>
<evidence type="ECO:0000313" key="2">
    <source>
        <dbReference type="Proteomes" id="UP001595886"/>
    </source>
</evidence>